<dbReference type="SUPFAM" id="SSF103575">
    <property type="entry name" value="Plexin repeat"/>
    <property type="match status" value="1"/>
</dbReference>
<dbReference type="GO" id="GO:0050772">
    <property type="term" value="P:positive regulation of axonogenesis"/>
    <property type="evidence" value="ECO:0007669"/>
    <property type="project" value="TreeGrafter"/>
</dbReference>
<keyword evidence="6" id="KW-0677">Repeat</keyword>
<dbReference type="GO" id="GO:0030334">
    <property type="term" value="P:regulation of cell migration"/>
    <property type="evidence" value="ECO:0007669"/>
    <property type="project" value="TreeGrafter"/>
</dbReference>
<dbReference type="PROSITE" id="PS51004">
    <property type="entry name" value="SEMA"/>
    <property type="match status" value="1"/>
</dbReference>
<accession>A0A553NCF3</accession>
<evidence type="ECO:0000313" key="17">
    <source>
        <dbReference type="Proteomes" id="UP000318571"/>
    </source>
</evidence>
<dbReference type="InterPro" id="IPR036352">
    <property type="entry name" value="Semap_dom_sf"/>
</dbReference>
<evidence type="ECO:0000256" key="2">
    <source>
        <dbReference type="ARBA" id="ARBA00004479"/>
    </source>
</evidence>
<sequence>STPKSSLVRTDNVNKVLVVDEENEQLIWCGSVYQGACSLSPLSDIGSKPPQFIAEPIAANDNFSTTFAFIGPQNYNPWDQGNVLYVGTTFSPVGGDYRHDVPAISSRNLHNLKFAEHSFSKQSLLRIDVKYRDQFLVDYIYGFNTSTHIYFITVQKLSHSPGHEDRGHQTRLARLCISDANFDTYMETTLQCRLSSPESSSSLPTFDPRDKNRTFSYATAAHFHDETPTRKVGPTLIVAFSHNASSSASVLCNFNLQSIETIFETNIHECLNGTVKERNLEYISGPVHEGKCFGTDNPGNIGDFCEMGLKISGRHAIEAESKQFLNEVIFSMTSLERKGQLVAYAGTQSGKVLQAPINGSDLAEVFTAKLVKPILRLLFSNNEKSLFILQSQSLTRINLEKHCSNLHLKSCDACLATKEFFCGWCSMNNVCGVESSCHADNWLLSGVSQCITLDRVVPKALSASPPHDSVRLILKSLPSLSTTLSSFQTSLISTSSNKVFMCHYSVEGDFSQLSAPATVNSQGFTCPNPLKMRSDWPVGNFTIRVNFGQNGVTIVSSNMVVYNCSDFDSCSSCLKSGSKCSWCPLTHECADVTRPPRYSAECSIGTVDQVCPSVSVPAILVPHGIRHTIHIPFYHLPQIYERRNVELFCLATIEGASMIVSAVIRANVVQCEPTVYVFNEEQPVLKEKLSVVTKSNQVLVQLDLELYKCSLLAQHGRSQDCSLCRSLASRYDCKWCDNVCVNGECKDSRHSQEICPAPVLKSLVPTSGPIQGGTFILFGGINFNVDKSEGRHNAKLKKLFLGDQQCLNVTVVNISTVACVSPPMDQAGRVSIGFGDDAQSSHVNELTFDYLDVALSRAHPTKGPISGGTLISIQGRNIDAGHNTSVYLDEMICSIVRRSRPFKNELNEALIECETPQVPYPRTTKSLKVVIDAAVAEIPFQFEFAPNPTIQRIKPLKAYKHGGRSITFHGDGFWVLNRVQMSVLMNGNQSILSPPCSVISNRYVECTSPRIVTADVSDDAIITAHVGLVDDGARAIQKLNSWEESIVQFVPNPKLVSWRNPIKLYPGDILVLEGQNLAQAAHKDDFVVLLNDSACNVTTLTDSHLACVPPSSAPDGSTEKVRLFSVKVVLLGQMNFTLGLVKLHLTDEEELSSYAQFEGLVSPEIVGAAGAALALLTFISVVFILILRHKSSEKEREYKRIQIQMDLLENNVRSECKQAFAELQTDMSEMSAVDINRSQVPFLDEFDSIDRFLQVRPTGSIPRHAKILPNYHSEPIALRFQKLLTDGFGLSQFVDMCEYQLNPEEQRAIANSLSKAIRCQVEKGPIDMMTNLAKYSLSADGLLQTVSPYSHIICLVLQRDLEDAYEIKVLDCDSISQVKRKILDQVYKSTPFSLRPTILDVDLEWQCNEEAHIILQDIDLTSKQLATSAERPGFRQPITLVNNLQHYGVGSKAVVSLVPKIHKKLTSPAPTSHLQENGMNPHQEHLSPRSPTSPMIGRRAIPEVYLTRLLSTKGILSHFIDDFFASTVTLPTRFPCALKWLFDEMDSYWLAKHHSRSSSGTSLTAVCCAKTEIMFQQFWSRLPELTESLFDDFLHFMDHLSSYHSGRFSSHVAIAELIDLFKTYYPKLGLKSDGDFVEFLRNLENVQQ</sequence>
<dbReference type="GO" id="GO:0002116">
    <property type="term" value="C:semaphorin receptor complex"/>
    <property type="evidence" value="ECO:0007669"/>
    <property type="project" value="TreeGrafter"/>
</dbReference>
<dbReference type="SMART" id="SM00429">
    <property type="entry name" value="IPT"/>
    <property type="match status" value="3"/>
</dbReference>
<evidence type="ECO:0000256" key="4">
    <source>
        <dbReference type="ARBA" id="ARBA00022692"/>
    </source>
</evidence>
<dbReference type="Gene3D" id="1.10.506.10">
    <property type="entry name" value="GTPase Activation - p120gap, domain 1"/>
    <property type="match status" value="2"/>
</dbReference>
<keyword evidence="3" id="KW-1003">Cell membrane</keyword>
<evidence type="ECO:0000256" key="14">
    <source>
        <dbReference type="SAM" id="Phobius"/>
    </source>
</evidence>
<dbReference type="InterPro" id="IPR016201">
    <property type="entry name" value="PSI"/>
</dbReference>
<keyword evidence="4 14" id="KW-0812">Transmembrane</keyword>
<dbReference type="InterPro" id="IPR014756">
    <property type="entry name" value="Ig_E-set"/>
</dbReference>
<dbReference type="CDD" id="cd00603">
    <property type="entry name" value="IPT_PCSR"/>
    <property type="match status" value="1"/>
</dbReference>
<keyword evidence="17" id="KW-1185">Reference proteome</keyword>
<name>A0A553NCF3_TIGCA</name>
<evidence type="ECO:0000256" key="10">
    <source>
        <dbReference type="ARBA" id="ARBA00023157"/>
    </source>
</evidence>
<dbReference type="SMART" id="SM00630">
    <property type="entry name" value="Sema"/>
    <property type="match status" value="1"/>
</dbReference>
<evidence type="ECO:0000259" key="15">
    <source>
        <dbReference type="PROSITE" id="PS51004"/>
    </source>
</evidence>
<comment type="caution">
    <text evidence="12">Lacks conserved residue(s) required for the propagation of feature annotation.</text>
</comment>
<dbReference type="SUPFAM" id="SSF81296">
    <property type="entry name" value="E set domains"/>
    <property type="match status" value="3"/>
</dbReference>
<dbReference type="Pfam" id="PF01833">
    <property type="entry name" value="TIG"/>
    <property type="match status" value="4"/>
</dbReference>
<keyword evidence="5" id="KW-0732">Signal</keyword>
<organism evidence="16 17">
    <name type="scientific">Tigriopus californicus</name>
    <name type="common">Marine copepod</name>
    <dbReference type="NCBI Taxonomy" id="6832"/>
    <lineage>
        <taxon>Eukaryota</taxon>
        <taxon>Metazoa</taxon>
        <taxon>Ecdysozoa</taxon>
        <taxon>Arthropoda</taxon>
        <taxon>Crustacea</taxon>
        <taxon>Multicrustacea</taxon>
        <taxon>Hexanauplia</taxon>
        <taxon>Copepoda</taxon>
        <taxon>Harpacticoida</taxon>
        <taxon>Harpacticidae</taxon>
        <taxon>Tigriopus</taxon>
    </lineage>
</organism>
<keyword evidence="7" id="KW-0524">Neurogenesis</keyword>
<evidence type="ECO:0000256" key="12">
    <source>
        <dbReference type="PROSITE-ProRule" id="PRU00352"/>
    </source>
</evidence>
<proteinExistence type="predicted"/>
<evidence type="ECO:0000256" key="3">
    <source>
        <dbReference type="ARBA" id="ARBA00022475"/>
    </source>
</evidence>
<dbReference type="GO" id="GO:0008360">
    <property type="term" value="P:regulation of cell shape"/>
    <property type="evidence" value="ECO:0007669"/>
    <property type="project" value="TreeGrafter"/>
</dbReference>
<keyword evidence="11" id="KW-0325">Glycoprotein</keyword>
<feature type="non-terminal residue" evidence="16">
    <location>
        <position position="1"/>
    </location>
</feature>
<evidence type="ECO:0000256" key="11">
    <source>
        <dbReference type="ARBA" id="ARBA00023180"/>
    </source>
</evidence>
<dbReference type="Gene3D" id="2.60.40.10">
    <property type="entry name" value="Immunoglobulins"/>
    <property type="match status" value="4"/>
</dbReference>
<keyword evidence="9 14" id="KW-0472">Membrane</keyword>
<protein>
    <recommendedName>
        <fullName evidence="15">Sema domain-containing protein</fullName>
    </recommendedName>
</protein>
<dbReference type="InterPro" id="IPR008936">
    <property type="entry name" value="Rho_GTPase_activation_prot"/>
</dbReference>
<evidence type="ECO:0000256" key="5">
    <source>
        <dbReference type="ARBA" id="ARBA00022729"/>
    </source>
</evidence>
<dbReference type="InterPro" id="IPR013783">
    <property type="entry name" value="Ig-like_fold"/>
</dbReference>
<feature type="region of interest" description="Disordered" evidence="13">
    <location>
        <begin position="1467"/>
        <end position="1493"/>
    </location>
</feature>
<dbReference type="InterPro" id="IPR046800">
    <property type="entry name" value="Plexin_RBD"/>
</dbReference>
<dbReference type="InterPro" id="IPR015943">
    <property type="entry name" value="WD40/YVTN_repeat-like_dom_sf"/>
</dbReference>
<evidence type="ECO:0000256" key="8">
    <source>
        <dbReference type="ARBA" id="ARBA00022989"/>
    </source>
</evidence>
<dbReference type="Pfam" id="PF20170">
    <property type="entry name" value="Plexin_RBD"/>
    <property type="match status" value="1"/>
</dbReference>
<dbReference type="InterPro" id="IPR002909">
    <property type="entry name" value="IPT_dom"/>
</dbReference>
<dbReference type="PANTHER" id="PTHR22625">
    <property type="entry name" value="PLEXIN"/>
    <property type="match status" value="1"/>
</dbReference>
<dbReference type="Gene3D" id="3.10.20.90">
    <property type="entry name" value="Phosphatidylinositol 3-kinase Catalytic Subunit, Chain A, domain 1"/>
    <property type="match status" value="1"/>
</dbReference>
<dbReference type="GO" id="GO:0097374">
    <property type="term" value="P:sensory neuron axon guidance"/>
    <property type="evidence" value="ECO:0007669"/>
    <property type="project" value="TreeGrafter"/>
</dbReference>
<evidence type="ECO:0000256" key="9">
    <source>
        <dbReference type="ARBA" id="ARBA00023136"/>
    </source>
</evidence>
<dbReference type="InterPro" id="IPR031148">
    <property type="entry name" value="Plexin"/>
</dbReference>
<dbReference type="EMBL" id="VCGU01000458">
    <property type="protein sequence ID" value="TRY63120.1"/>
    <property type="molecule type" value="Genomic_DNA"/>
</dbReference>
<dbReference type="PANTHER" id="PTHR22625:SF44">
    <property type="entry name" value="PLEXIN-B"/>
    <property type="match status" value="1"/>
</dbReference>
<dbReference type="GO" id="GO:0007162">
    <property type="term" value="P:negative regulation of cell adhesion"/>
    <property type="evidence" value="ECO:0007669"/>
    <property type="project" value="TreeGrafter"/>
</dbReference>
<dbReference type="Pfam" id="PF18020">
    <property type="entry name" value="TIG_2"/>
    <property type="match status" value="1"/>
</dbReference>
<keyword evidence="8 14" id="KW-1133">Transmembrane helix</keyword>
<evidence type="ECO:0000256" key="7">
    <source>
        <dbReference type="ARBA" id="ARBA00022902"/>
    </source>
</evidence>
<dbReference type="GO" id="GO:0017154">
    <property type="term" value="F:semaphorin receptor activity"/>
    <property type="evidence" value="ECO:0007669"/>
    <property type="project" value="InterPro"/>
</dbReference>
<dbReference type="GO" id="GO:0008045">
    <property type="term" value="P:motor neuron axon guidance"/>
    <property type="evidence" value="ECO:0007669"/>
    <property type="project" value="TreeGrafter"/>
</dbReference>
<dbReference type="STRING" id="6832.A0A553NCF3"/>
<dbReference type="Pfam" id="PF01403">
    <property type="entry name" value="Sema"/>
    <property type="match status" value="1"/>
</dbReference>
<feature type="compositionally biased region" description="Polar residues" evidence="13">
    <location>
        <begin position="1468"/>
        <end position="1480"/>
    </location>
</feature>
<dbReference type="Gene3D" id="2.130.10.10">
    <property type="entry name" value="YVTN repeat-like/Quinoprotein amine dehydrogenase"/>
    <property type="match status" value="1"/>
</dbReference>
<gene>
    <name evidence="16" type="ORF">TCAL_12585</name>
</gene>
<dbReference type="Pfam" id="PF08337">
    <property type="entry name" value="Plexin_cytopl"/>
    <property type="match status" value="1"/>
</dbReference>
<evidence type="ECO:0000256" key="6">
    <source>
        <dbReference type="ARBA" id="ARBA00022737"/>
    </source>
</evidence>
<evidence type="ECO:0000313" key="16">
    <source>
        <dbReference type="EMBL" id="TRY63120.1"/>
    </source>
</evidence>
<dbReference type="InterPro" id="IPR041362">
    <property type="entry name" value="TIG2_plexin"/>
</dbReference>
<dbReference type="InterPro" id="IPR001627">
    <property type="entry name" value="Semap_dom"/>
</dbReference>
<reference evidence="16 17" key="1">
    <citation type="journal article" date="2018" name="Nat. Ecol. Evol.">
        <title>Genomic signatures of mitonuclear coevolution across populations of Tigriopus californicus.</title>
        <authorList>
            <person name="Barreto F.S."/>
            <person name="Watson E.T."/>
            <person name="Lima T.G."/>
            <person name="Willett C.S."/>
            <person name="Edmands S."/>
            <person name="Li W."/>
            <person name="Burton R.S."/>
        </authorList>
    </citation>
    <scope>NUCLEOTIDE SEQUENCE [LARGE SCALE GENOMIC DNA]</scope>
    <source>
        <strain evidence="16 17">San Diego</strain>
    </source>
</reference>
<comment type="caution">
    <text evidence="16">The sequence shown here is derived from an EMBL/GenBank/DDBJ whole genome shotgun (WGS) entry which is preliminary data.</text>
</comment>
<evidence type="ECO:0000256" key="1">
    <source>
        <dbReference type="ARBA" id="ARBA00004162"/>
    </source>
</evidence>
<dbReference type="InterPro" id="IPR013548">
    <property type="entry name" value="Plexin_cytoplasmic_RasGAP_dom"/>
</dbReference>
<evidence type="ECO:0000256" key="13">
    <source>
        <dbReference type="SAM" id="MobiDB-lite"/>
    </source>
</evidence>
<dbReference type="SUPFAM" id="SSF101912">
    <property type="entry name" value="Sema domain"/>
    <property type="match status" value="1"/>
</dbReference>
<comment type="subcellular location">
    <subcellularLocation>
        <location evidence="1">Cell membrane</location>
        <topology evidence="1">Single-pass membrane protein</topology>
    </subcellularLocation>
    <subcellularLocation>
        <location evidence="2">Membrane</location>
        <topology evidence="2">Single-pass type I membrane protein</topology>
    </subcellularLocation>
</comment>
<dbReference type="SMART" id="SM00423">
    <property type="entry name" value="PSI"/>
    <property type="match status" value="3"/>
</dbReference>
<feature type="transmembrane region" description="Helical" evidence="14">
    <location>
        <begin position="1165"/>
        <end position="1187"/>
    </location>
</feature>
<feature type="domain" description="Sema" evidence="15">
    <location>
        <begin position="1"/>
        <end position="399"/>
    </location>
</feature>
<dbReference type="Proteomes" id="UP000318571">
    <property type="component" value="Chromosome 10"/>
</dbReference>
<keyword evidence="10" id="KW-1015">Disulfide bond</keyword>
<dbReference type="GO" id="GO:0005886">
    <property type="term" value="C:plasma membrane"/>
    <property type="evidence" value="ECO:0007669"/>
    <property type="project" value="UniProtKB-SubCell"/>
</dbReference>